<dbReference type="AlphaFoldDB" id="A0A0N4U1Y9"/>
<protein>
    <recommendedName>
        <fullName evidence="6">Protein-serine/threonine kinase</fullName>
        <ecNumber evidence="6">2.7.11.-</ecNumber>
    </recommendedName>
</protein>
<dbReference type="WBParaSite" id="DME_0000065601-mRNA-1">
    <property type="protein sequence ID" value="DME_0000065601-mRNA-1"/>
    <property type="gene ID" value="DME_0000065601"/>
</dbReference>
<proteinExistence type="inferred from homology"/>
<evidence type="ECO:0000256" key="3">
    <source>
        <dbReference type="ARBA" id="ARBA00022777"/>
    </source>
</evidence>
<dbReference type="InterPro" id="IPR039028">
    <property type="entry name" value="BCKD/PDK"/>
</dbReference>
<dbReference type="EC" id="2.7.11.-" evidence="6"/>
<evidence type="ECO:0000256" key="5">
    <source>
        <dbReference type="ARBA" id="ARBA00048201"/>
    </source>
</evidence>
<dbReference type="OrthoDB" id="241648at2759"/>
<dbReference type="Pfam" id="PF10436">
    <property type="entry name" value="BCDHK_Adom3"/>
    <property type="match status" value="1"/>
</dbReference>
<dbReference type="GO" id="GO:0005524">
    <property type="term" value="F:ATP binding"/>
    <property type="evidence" value="ECO:0007669"/>
    <property type="project" value="UniProtKB-UniRule"/>
</dbReference>
<dbReference type="Proteomes" id="UP000274756">
    <property type="component" value="Unassembled WGS sequence"/>
</dbReference>
<gene>
    <name evidence="8" type="ORF">DME_LOCUS5016</name>
</gene>
<keyword evidence="3 6" id="KW-0418">Kinase</keyword>
<dbReference type="PANTHER" id="PTHR11947:SF3">
    <property type="entry name" value="[PYRUVATE DEHYDROGENASE (ACETYL-TRANSFERRING)] KINASE, MITOCHONDRIAL"/>
    <property type="match status" value="1"/>
</dbReference>
<evidence type="ECO:0000256" key="6">
    <source>
        <dbReference type="RuleBase" id="RU366032"/>
    </source>
</evidence>
<comment type="subcellular location">
    <subcellularLocation>
        <location evidence="6">Mitochondrion matrix</location>
    </subcellularLocation>
</comment>
<sequence>MFFTRRILVPFLKSFGKKVEYYGQFHPSSLTIQQFLDFGRKGTPQTSYLFIRKELLVRLANIMQEISLLPDELLSTRSVKIVSDYYYESFQDIVKFENADTSSEVIDKLVKMLQFFSK</sequence>
<evidence type="ECO:0000313" key="10">
    <source>
        <dbReference type="Proteomes" id="UP000274756"/>
    </source>
</evidence>
<evidence type="ECO:0000256" key="2">
    <source>
        <dbReference type="ARBA" id="ARBA00022741"/>
    </source>
</evidence>
<keyword evidence="2 6" id="KW-0547">Nucleotide-binding</keyword>
<dbReference type="InterPro" id="IPR036784">
    <property type="entry name" value="AK/P_DHK_N_sf"/>
</dbReference>
<comment type="similarity">
    <text evidence="6">Belongs to the PDK/BCKDK protein kinase family.</text>
</comment>
<dbReference type="GO" id="GO:0004740">
    <property type="term" value="F:pyruvate dehydrogenase (acetyl-transferring) kinase activity"/>
    <property type="evidence" value="ECO:0007669"/>
    <property type="project" value="UniProtKB-EC"/>
</dbReference>
<dbReference type="EMBL" id="UYYG01001151">
    <property type="protein sequence ID" value="VDN55043.1"/>
    <property type="molecule type" value="Genomic_DNA"/>
</dbReference>
<keyword evidence="4 6" id="KW-0067">ATP-binding</keyword>
<evidence type="ECO:0000259" key="7">
    <source>
        <dbReference type="Pfam" id="PF10436"/>
    </source>
</evidence>
<evidence type="ECO:0000256" key="4">
    <source>
        <dbReference type="ARBA" id="ARBA00022840"/>
    </source>
</evidence>
<evidence type="ECO:0000313" key="9">
    <source>
        <dbReference type="Proteomes" id="UP000038040"/>
    </source>
</evidence>
<comment type="catalytic activity">
    <reaction evidence="5">
        <text>L-seryl-[pyruvate dehydrogenase E1 alpha subunit] + ATP = O-phospho-L-seryl-[pyruvate dehydrogenase E1 alpha subunit] + ADP + H(+)</text>
        <dbReference type="Rhea" id="RHEA:23052"/>
        <dbReference type="Rhea" id="RHEA-COMP:13689"/>
        <dbReference type="Rhea" id="RHEA-COMP:13690"/>
        <dbReference type="ChEBI" id="CHEBI:15378"/>
        <dbReference type="ChEBI" id="CHEBI:29999"/>
        <dbReference type="ChEBI" id="CHEBI:30616"/>
        <dbReference type="ChEBI" id="CHEBI:83421"/>
        <dbReference type="ChEBI" id="CHEBI:456216"/>
        <dbReference type="EC" id="2.7.11.2"/>
    </reaction>
</comment>
<keyword evidence="1 6" id="KW-0808">Transferase</keyword>
<evidence type="ECO:0000256" key="1">
    <source>
        <dbReference type="ARBA" id="ARBA00022679"/>
    </source>
</evidence>
<dbReference type="GO" id="GO:0010906">
    <property type="term" value="P:regulation of glucose metabolic process"/>
    <property type="evidence" value="ECO:0007669"/>
    <property type="project" value="TreeGrafter"/>
</dbReference>
<accession>A0A0N4U1Y9</accession>
<dbReference type="GO" id="GO:0005759">
    <property type="term" value="C:mitochondrial matrix"/>
    <property type="evidence" value="ECO:0007669"/>
    <property type="project" value="UniProtKB-SubCell"/>
</dbReference>
<dbReference type="PANTHER" id="PTHR11947">
    <property type="entry name" value="PYRUVATE DEHYDROGENASE KINASE"/>
    <property type="match status" value="1"/>
</dbReference>
<evidence type="ECO:0000313" key="8">
    <source>
        <dbReference type="EMBL" id="VDN55043.1"/>
    </source>
</evidence>
<dbReference type="SUPFAM" id="SSF69012">
    <property type="entry name" value="alpha-ketoacid dehydrogenase kinase, N-terminal domain"/>
    <property type="match status" value="1"/>
</dbReference>
<dbReference type="Proteomes" id="UP000038040">
    <property type="component" value="Unplaced"/>
</dbReference>
<dbReference type="InterPro" id="IPR018955">
    <property type="entry name" value="BCDHK/PDK_N"/>
</dbReference>
<evidence type="ECO:0000313" key="11">
    <source>
        <dbReference type="WBParaSite" id="DME_0000065601-mRNA-1"/>
    </source>
</evidence>
<name>A0A0N4U1Y9_DRAME</name>
<keyword evidence="6" id="KW-0496">Mitochondrion</keyword>
<keyword evidence="10" id="KW-1185">Reference proteome</keyword>
<dbReference type="Gene3D" id="1.20.140.20">
    <property type="entry name" value="Alpha-ketoacid/pyruvate dehydrogenase kinase, N-terminal domain"/>
    <property type="match status" value="1"/>
</dbReference>
<reference evidence="8 10" key="2">
    <citation type="submission" date="2018-11" db="EMBL/GenBank/DDBJ databases">
        <authorList>
            <consortium name="Pathogen Informatics"/>
        </authorList>
    </citation>
    <scope>NUCLEOTIDE SEQUENCE [LARGE SCALE GENOMIC DNA]</scope>
</reference>
<dbReference type="STRING" id="318479.A0A0N4U1Y9"/>
<reference evidence="11" key="1">
    <citation type="submission" date="2017-02" db="UniProtKB">
        <authorList>
            <consortium name="WormBaseParasite"/>
        </authorList>
    </citation>
    <scope>IDENTIFICATION</scope>
</reference>
<feature type="domain" description="Branched-chain alpha-ketoacid dehydrogenase kinase/Pyruvate dehydrogenase kinase N-terminal" evidence="7">
    <location>
        <begin position="30"/>
        <end position="114"/>
    </location>
</feature>
<organism evidence="9 11">
    <name type="scientific">Dracunculus medinensis</name>
    <name type="common">Guinea worm</name>
    <dbReference type="NCBI Taxonomy" id="318479"/>
    <lineage>
        <taxon>Eukaryota</taxon>
        <taxon>Metazoa</taxon>
        <taxon>Ecdysozoa</taxon>
        <taxon>Nematoda</taxon>
        <taxon>Chromadorea</taxon>
        <taxon>Rhabditida</taxon>
        <taxon>Spirurina</taxon>
        <taxon>Dracunculoidea</taxon>
        <taxon>Dracunculidae</taxon>
        <taxon>Dracunculus</taxon>
    </lineage>
</organism>